<dbReference type="PROSITE" id="PS51007">
    <property type="entry name" value="CYTC"/>
    <property type="match status" value="1"/>
</dbReference>
<keyword evidence="2 4" id="KW-0479">Metal-binding</keyword>
<dbReference type="SUPFAM" id="SSF46626">
    <property type="entry name" value="Cytochrome c"/>
    <property type="match status" value="1"/>
</dbReference>
<evidence type="ECO:0000256" key="2">
    <source>
        <dbReference type="ARBA" id="ARBA00022723"/>
    </source>
</evidence>
<dbReference type="AlphaFoldDB" id="A0A285P5C6"/>
<dbReference type="GO" id="GO:0020037">
    <property type="term" value="F:heme binding"/>
    <property type="evidence" value="ECO:0007669"/>
    <property type="project" value="InterPro"/>
</dbReference>
<evidence type="ECO:0000256" key="6">
    <source>
        <dbReference type="SAM" id="SignalP"/>
    </source>
</evidence>
<dbReference type="InterPro" id="IPR036909">
    <property type="entry name" value="Cyt_c-like_dom_sf"/>
</dbReference>
<keyword evidence="6" id="KW-0732">Signal</keyword>
<reference evidence="9" key="1">
    <citation type="submission" date="2017-09" db="EMBL/GenBank/DDBJ databases">
        <authorList>
            <person name="Varghese N."/>
            <person name="Submissions S."/>
        </authorList>
    </citation>
    <scope>NUCLEOTIDE SEQUENCE [LARGE SCALE GENOMIC DNA]</scope>
    <source>
        <strain evidence="9">DSM 2913</strain>
    </source>
</reference>
<dbReference type="PROSITE" id="PS51257">
    <property type="entry name" value="PROKAR_LIPOPROTEIN"/>
    <property type="match status" value="1"/>
</dbReference>
<keyword evidence="1 4" id="KW-0349">Heme</keyword>
<dbReference type="EMBL" id="OBEN01000014">
    <property type="protein sequence ID" value="SNZ16658.1"/>
    <property type="molecule type" value="Genomic_DNA"/>
</dbReference>
<proteinExistence type="predicted"/>
<keyword evidence="9" id="KW-1185">Reference proteome</keyword>
<organism evidence="8 9">
    <name type="scientific">Hydrogenobacter hydrogenophilus</name>
    <dbReference type="NCBI Taxonomy" id="35835"/>
    <lineage>
        <taxon>Bacteria</taxon>
        <taxon>Pseudomonadati</taxon>
        <taxon>Aquificota</taxon>
        <taxon>Aquificia</taxon>
        <taxon>Aquificales</taxon>
        <taxon>Aquificaceae</taxon>
        <taxon>Hydrogenobacter</taxon>
    </lineage>
</organism>
<evidence type="ECO:0000256" key="5">
    <source>
        <dbReference type="SAM" id="MobiDB-lite"/>
    </source>
</evidence>
<keyword evidence="3 4" id="KW-0408">Iron</keyword>
<feature type="compositionally biased region" description="Low complexity" evidence="5">
    <location>
        <begin position="24"/>
        <end position="36"/>
    </location>
</feature>
<gene>
    <name evidence="8" type="ORF">SAMN06265353_1670</name>
</gene>
<dbReference type="InterPro" id="IPR009056">
    <property type="entry name" value="Cyt_c-like_dom"/>
</dbReference>
<evidence type="ECO:0000313" key="8">
    <source>
        <dbReference type="EMBL" id="SNZ16658.1"/>
    </source>
</evidence>
<dbReference type="GO" id="GO:0009055">
    <property type="term" value="F:electron transfer activity"/>
    <property type="evidence" value="ECO:0007669"/>
    <property type="project" value="InterPro"/>
</dbReference>
<evidence type="ECO:0000259" key="7">
    <source>
        <dbReference type="PROSITE" id="PS51007"/>
    </source>
</evidence>
<feature type="chain" id="PRO_5012944843" evidence="6">
    <location>
        <begin position="23"/>
        <end position="153"/>
    </location>
</feature>
<feature type="region of interest" description="Disordered" evidence="5">
    <location>
        <begin position="24"/>
        <end position="47"/>
    </location>
</feature>
<name>A0A285P5C6_9AQUI</name>
<dbReference type="Pfam" id="PF00034">
    <property type="entry name" value="Cytochrom_C"/>
    <property type="match status" value="1"/>
</dbReference>
<protein>
    <submittedName>
        <fullName evidence="8">Cytochrome c2</fullName>
    </submittedName>
</protein>
<evidence type="ECO:0000313" key="9">
    <source>
        <dbReference type="Proteomes" id="UP000218627"/>
    </source>
</evidence>
<feature type="domain" description="Cytochrome c" evidence="7">
    <location>
        <begin position="62"/>
        <end position="151"/>
    </location>
</feature>
<feature type="signal peptide" evidence="6">
    <location>
        <begin position="1"/>
        <end position="22"/>
    </location>
</feature>
<dbReference type="OrthoDB" id="9805828at2"/>
<dbReference type="Gene3D" id="1.10.760.10">
    <property type="entry name" value="Cytochrome c-like domain"/>
    <property type="match status" value="1"/>
</dbReference>
<dbReference type="GO" id="GO:0046872">
    <property type="term" value="F:metal ion binding"/>
    <property type="evidence" value="ECO:0007669"/>
    <property type="project" value="UniProtKB-KW"/>
</dbReference>
<sequence>MKKALVFVSLSGLLLFSCQKKASETTVSPPTPSTSEKPAEEVASDKGIGPIKEVQLGPIDQNLVKKGKEIFDSKCATCHKLEEKYVGPPLKGVTKRRKPEWIMNMILNPAEMEQKDPVAKQLLAEYLTQMTFQNVSQDDARAILEYLRSVDEK</sequence>
<accession>A0A285P5C6</accession>
<dbReference type="Proteomes" id="UP000218627">
    <property type="component" value="Unassembled WGS sequence"/>
</dbReference>
<evidence type="ECO:0000256" key="4">
    <source>
        <dbReference type="PROSITE-ProRule" id="PRU00433"/>
    </source>
</evidence>
<evidence type="ECO:0000256" key="1">
    <source>
        <dbReference type="ARBA" id="ARBA00022617"/>
    </source>
</evidence>
<evidence type="ECO:0000256" key="3">
    <source>
        <dbReference type="ARBA" id="ARBA00023004"/>
    </source>
</evidence>
<dbReference type="RefSeq" id="WP_096603380.1">
    <property type="nucleotide sequence ID" value="NZ_OBEN01000014.1"/>
</dbReference>